<evidence type="ECO:0000256" key="3">
    <source>
        <dbReference type="ARBA" id="ARBA00022475"/>
    </source>
</evidence>
<evidence type="ECO:0000256" key="9">
    <source>
        <dbReference type="ARBA" id="ARBA00022840"/>
    </source>
</evidence>
<evidence type="ECO:0000256" key="19">
    <source>
        <dbReference type="SAM" id="Phobius"/>
    </source>
</evidence>
<evidence type="ECO:0000256" key="2">
    <source>
        <dbReference type="ARBA" id="ARBA00008883"/>
    </source>
</evidence>
<keyword evidence="8 23" id="KW-0418">Kinase</keyword>
<evidence type="ECO:0000256" key="14">
    <source>
        <dbReference type="ARBA" id="ARBA00053015"/>
    </source>
</evidence>
<dbReference type="Pfam" id="PF13614">
    <property type="entry name" value="AAA_31"/>
    <property type="match status" value="1"/>
</dbReference>
<evidence type="ECO:0000256" key="17">
    <source>
        <dbReference type="ARBA" id="ARBA00081049"/>
    </source>
</evidence>
<evidence type="ECO:0000256" key="6">
    <source>
        <dbReference type="ARBA" id="ARBA00022692"/>
    </source>
</evidence>
<feature type="domain" description="Polysaccharide chain length determinant N-terminal" evidence="20">
    <location>
        <begin position="16"/>
        <end position="109"/>
    </location>
</feature>
<dbReference type="InterPro" id="IPR027417">
    <property type="entry name" value="P-loop_NTPase"/>
</dbReference>
<dbReference type="Pfam" id="PF02706">
    <property type="entry name" value="Wzz"/>
    <property type="match status" value="1"/>
</dbReference>
<feature type="domain" description="AAA" evidence="21">
    <location>
        <begin position="557"/>
        <end position="675"/>
    </location>
</feature>
<name>A0A2S4LSD7_9BURK</name>
<feature type="domain" description="Tyrosine-protein kinase G-rich" evidence="22">
    <location>
        <begin position="391"/>
        <end position="470"/>
    </location>
</feature>
<dbReference type="GO" id="GO:0004713">
    <property type="term" value="F:protein tyrosine kinase activity"/>
    <property type="evidence" value="ECO:0007669"/>
    <property type="project" value="UniProtKB-KW"/>
</dbReference>
<dbReference type="SUPFAM" id="SSF52540">
    <property type="entry name" value="P-loop containing nucleoside triphosphate hydrolases"/>
    <property type="match status" value="1"/>
</dbReference>
<evidence type="ECO:0000256" key="1">
    <source>
        <dbReference type="ARBA" id="ARBA00004429"/>
    </source>
</evidence>
<dbReference type="Gene3D" id="3.40.50.300">
    <property type="entry name" value="P-loop containing nucleotide triphosphate hydrolases"/>
    <property type="match status" value="1"/>
</dbReference>
<dbReference type="GO" id="GO:0000271">
    <property type="term" value="P:polysaccharide biosynthetic process"/>
    <property type="evidence" value="ECO:0007669"/>
    <property type="project" value="UniProtKB-KW"/>
</dbReference>
<dbReference type="EMBL" id="PQGA01000037">
    <property type="protein sequence ID" value="POR45259.1"/>
    <property type="molecule type" value="Genomic_DNA"/>
</dbReference>
<keyword evidence="24" id="KW-1185">Reference proteome</keyword>
<organism evidence="23 24">
    <name type="scientific">Paraburkholderia eburnea</name>
    <dbReference type="NCBI Taxonomy" id="1189126"/>
    <lineage>
        <taxon>Bacteria</taxon>
        <taxon>Pseudomonadati</taxon>
        <taxon>Pseudomonadota</taxon>
        <taxon>Betaproteobacteria</taxon>
        <taxon>Burkholderiales</taxon>
        <taxon>Burkholderiaceae</taxon>
        <taxon>Paraburkholderia</taxon>
    </lineage>
</organism>
<keyword evidence="13" id="KW-0270">Exopolysaccharide synthesis</keyword>
<dbReference type="RefSeq" id="WP_103707892.1">
    <property type="nucleotide sequence ID" value="NZ_PQGA01000037.1"/>
</dbReference>
<reference evidence="23 24" key="1">
    <citation type="submission" date="2018-01" db="EMBL/GenBank/DDBJ databases">
        <title>Genomic Encyclopedia of Type Strains, Phase III (KMG-III): the genomes of soil and plant-associated and newly described type strains.</title>
        <authorList>
            <person name="Whitman W."/>
        </authorList>
    </citation>
    <scope>NUCLEOTIDE SEQUENCE [LARGE SCALE GENOMIC DNA]</scope>
    <source>
        <strain evidence="23 24">JCM 18070</strain>
    </source>
</reference>
<evidence type="ECO:0000256" key="12">
    <source>
        <dbReference type="ARBA" id="ARBA00023137"/>
    </source>
</evidence>
<keyword evidence="7" id="KW-0547">Nucleotide-binding</keyword>
<comment type="subcellular location">
    <subcellularLocation>
        <location evidence="1">Cell inner membrane</location>
        <topology evidence="1">Multi-pass membrane protein</topology>
    </subcellularLocation>
</comment>
<comment type="caution">
    <text evidence="23">The sequence shown here is derived from an EMBL/GenBank/DDBJ whole genome shotgun (WGS) entry which is preliminary data.</text>
</comment>
<sequence length="746" mass="80833">MNPSIKSVPTSAEKSELDLGYYLDMVISHRWLIAIIASAFLAMGMLYACFASPVYRADIMLQVEDSSDGVAGGNLVSSVSSLFQVKSVTAGEIEILRSRLVVSHAVDKLKLYIDASPSYFPLIGRWIARHNADGLSRPGIFGMGGFAWSSESIEVDQFDVPAELEGEHFFITALGDDSYRLSGEGFDNPVEGKIGKPETFRSSEGDVFLTVTKLSGKRGARFKITRSSRLTIIGQIQKDLEIQEMGKQQSDVIGVALRGTDPVLISKIMNEIGREYVRQNVDRKTEEAGKSLQFLQEQLPKMKAALEDAEQNYNNYREKHGTLDIGTEGKLVLQQSVEAQTQLLALKQRRADLLTRFGPEHPSILAINQQISELEKASGGVDERIEGMPSTEQDVVRFERDVEVRKALYLALLQSSQQLNLLKAGKVGTVRMVDSAPVPEVPVWPAKALVIPISVLVGLVVGFAAAFVKTTFFGGVDDPLEIEQRAGLNVYATIPHADLQRGITAKADAKSPHISILALAHPEEPAVESLRSLRTSLQFALLEARNNVVLVTGPAPGVGKSFLSINFAALIAAGGKRVILIDADMRKGHLNQSFGQARPGGLSELLAGDASISSAIRKTTLSNLDFMATGIIPSNPAELLLRPRLGEIVAECSRIYDIVIVDAPPILAVTDAAILAPHAGSTFLVARAHTTKMGELVESARRVELGGGNVTGVLLNGIKVLPGRYGYGSTYGNYRYVSYDYTSEKS</sequence>
<keyword evidence="18" id="KW-0175">Coiled coil</keyword>
<comment type="catalytic activity">
    <reaction evidence="14">
        <text>L-tyrosyl-[protein] + ATP = O-phospho-L-tyrosyl-[protein] + ADP + H(+)</text>
        <dbReference type="Rhea" id="RHEA:10596"/>
        <dbReference type="Rhea" id="RHEA-COMP:10136"/>
        <dbReference type="Rhea" id="RHEA-COMP:20101"/>
        <dbReference type="ChEBI" id="CHEBI:15378"/>
        <dbReference type="ChEBI" id="CHEBI:30616"/>
        <dbReference type="ChEBI" id="CHEBI:46858"/>
        <dbReference type="ChEBI" id="CHEBI:61978"/>
        <dbReference type="ChEBI" id="CHEBI:456216"/>
    </reaction>
</comment>
<dbReference type="Pfam" id="PF13807">
    <property type="entry name" value="GNVR"/>
    <property type="match status" value="1"/>
</dbReference>
<dbReference type="InterPro" id="IPR005702">
    <property type="entry name" value="Wzc-like_C"/>
</dbReference>
<proteinExistence type="inferred from homology"/>
<dbReference type="FunFam" id="3.40.50.300:FF:000527">
    <property type="entry name" value="Tyrosine-protein kinase etk"/>
    <property type="match status" value="1"/>
</dbReference>
<gene>
    <name evidence="23" type="ORF">B0G62_13713</name>
</gene>
<evidence type="ECO:0000256" key="11">
    <source>
        <dbReference type="ARBA" id="ARBA00023136"/>
    </source>
</evidence>
<dbReference type="InterPro" id="IPR025669">
    <property type="entry name" value="AAA_dom"/>
</dbReference>
<dbReference type="Proteomes" id="UP000237381">
    <property type="component" value="Unassembled WGS sequence"/>
</dbReference>
<keyword evidence="6 19" id="KW-0812">Transmembrane</keyword>
<evidence type="ECO:0000259" key="21">
    <source>
        <dbReference type="Pfam" id="PF13614"/>
    </source>
</evidence>
<evidence type="ECO:0000256" key="18">
    <source>
        <dbReference type="SAM" id="Coils"/>
    </source>
</evidence>
<accession>A0A2S4LSD7</accession>
<comment type="function">
    <text evidence="15">Probably involved in polymerization and/or export of exopolysaccharide EPS I which functions as a virulence factor. May be involved in an ATP-dependent process in the pathway for EPS I production, possibly export of the trimeric repeat units across the inner membrane or their polymerization.</text>
</comment>
<comment type="similarity">
    <text evidence="2">Belongs to the etk/wzc family.</text>
</comment>
<dbReference type="InterPro" id="IPR003856">
    <property type="entry name" value="LPS_length_determ_N"/>
</dbReference>
<keyword evidence="11 19" id="KW-0472">Membrane</keyword>
<protein>
    <recommendedName>
        <fullName evidence="16">Putative tyrosine-protein kinase EpsB</fullName>
    </recommendedName>
    <alternativeName>
        <fullName evidence="17">EPS I polysaccharide export protein EpsB</fullName>
    </alternativeName>
</protein>
<dbReference type="GO" id="GO:0005524">
    <property type="term" value="F:ATP binding"/>
    <property type="evidence" value="ECO:0007669"/>
    <property type="project" value="UniProtKB-KW"/>
</dbReference>
<keyword evidence="4" id="KW-0997">Cell inner membrane</keyword>
<evidence type="ECO:0000259" key="20">
    <source>
        <dbReference type="Pfam" id="PF02706"/>
    </source>
</evidence>
<dbReference type="OrthoDB" id="9808257at2"/>
<keyword evidence="9" id="KW-0067">ATP-binding</keyword>
<dbReference type="PANTHER" id="PTHR32309:SF32">
    <property type="entry name" value="TYROSINE-PROTEIN KINASE ETK-RELATED"/>
    <property type="match status" value="1"/>
</dbReference>
<evidence type="ECO:0000256" key="16">
    <source>
        <dbReference type="ARBA" id="ARBA00067833"/>
    </source>
</evidence>
<dbReference type="InterPro" id="IPR050445">
    <property type="entry name" value="Bact_polysacc_biosynth/exp"/>
</dbReference>
<dbReference type="Pfam" id="PF23607">
    <property type="entry name" value="WZC_N"/>
    <property type="match status" value="1"/>
</dbReference>
<evidence type="ECO:0000256" key="5">
    <source>
        <dbReference type="ARBA" id="ARBA00022679"/>
    </source>
</evidence>
<evidence type="ECO:0000256" key="13">
    <source>
        <dbReference type="ARBA" id="ARBA00023169"/>
    </source>
</evidence>
<evidence type="ECO:0000313" key="23">
    <source>
        <dbReference type="EMBL" id="POR45259.1"/>
    </source>
</evidence>
<keyword evidence="5" id="KW-0808">Transferase</keyword>
<dbReference type="AlphaFoldDB" id="A0A2S4LSD7"/>
<dbReference type="InterPro" id="IPR032807">
    <property type="entry name" value="GNVR"/>
</dbReference>
<dbReference type="GO" id="GO:0005886">
    <property type="term" value="C:plasma membrane"/>
    <property type="evidence" value="ECO:0007669"/>
    <property type="project" value="UniProtKB-SubCell"/>
</dbReference>
<feature type="coiled-coil region" evidence="18">
    <location>
        <begin position="292"/>
        <end position="319"/>
    </location>
</feature>
<keyword evidence="10 19" id="KW-1133">Transmembrane helix</keyword>
<evidence type="ECO:0000256" key="15">
    <source>
        <dbReference type="ARBA" id="ARBA00054296"/>
    </source>
</evidence>
<dbReference type="GO" id="GO:0042802">
    <property type="term" value="F:identical protein binding"/>
    <property type="evidence" value="ECO:0007669"/>
    <property type="project" value="UniProtKB-ARBA"/>
</dbReference>
<feature type="transmembrane region" description="Helical" evidence="19">
    <location>
        <begin position="31"/>
        <end position="50"/>
    </location>
</feature>
<dbReference type="NCBIfam" id="TIGR01005">
    <property type="entry name" value="eps_transp_fam"/>
    <property type="match status" value="1"/>
</dbReference>
<evidence type="ECO:0000256" key="10">
    <source>
        <dbReference type="ARBA" id="ARBA00022989"/>
    </source>
</evidence>
<dbReference type="NCBIfam" id="TIGR01007">
    <property type="entry name" value="eps_fam"/>
    <property type="match status" value="1"/>
</dbReference>
<dbReference type="InterPro" id="IPR005700">
    <property type="entry name" value="EPS_ExoP-like"/>
</dbReference>
<evidence type="ECO:0000256" key="8">
    <source>
        <dbReference type="ARBA" id="ARBA00022777"/>
    </source>
</evidence>
<keyword evidence="12" id="KW-0829">Tyrosine-protein kinase</keyword>
<evidence type="ECO:0000256" key="4">
    <source>
        <dbReference type="ARBA" id="ARBA00022519"/>
    </source>
</evidence>
<keyword evidence="3" id="KW-1003">Cell membrane</keyword>
<evidence type="ECO:0000313" key="24">
    <source>
        <dbReference type="Proteomes" id="UP000237381"/>
    </source>
</evidence>
<evidence type="ECO:0000259" key="22">
    <source>
        <dbReference type="Pfam" id="PF13807"/>
    </source>
</evidence>
<dbReference type="PANTHER" id="PTHR32309">
    <property type="entry name" value="TYROSINE-PROTEIN KINASE"/>
    <property type="match status" value="1"/>
</dbReference>
<dbReference type="CDD" id="cd05387">
    <property type="entry name" value="BY-kinase"/>
    <property type="match status" value="1"/>
</dbReference>
<evidence type="ECO:0000256" key="7">
    <source>
        <dbReference type="ARBA" id="ARBA00022741"/>
    </source>
</evidence>